<gene>
    <name evidence="2" type="ORF">H5P28_17725</name>
</gene>
<evidence type="ECO:0000313" key="2">
    <source>
        <dbReference type="EMBL" id="MBC2596111.1"/>
    </source>
</evidence>
<feature type="domain" description="Methyltransferase type 12" evidence="1">
    <location>
        <begin position="60"/>
        <end position="159"/>
    </location>
</feature>
<keyword evidence="2" id="KW-0489">Methyltransferase</keyword>
<dbReference type="EMBL" id="JACHVB010000060">
    <property type="protein sequence ID" value="MBC2596111.1"/>
    <property type="molecule type" value="Genomic_DNA"/>
</dbReference>
<dbReference type="RefSeq" id="WP_185677026.1">
    <property type="nucleotide sequence ID" value="NZ_JACHVB010000060.1"/>
</dbReference>
<reference evidence="2 3" key="1">
    <citation type="submission" date="2020-07" db="EMBL/GenBank/DDBJ databases">
        <authorList>
            <person name="Feng X."/>
        </authorList>
    </citation>
    <scope>NUCLEOTIDE SEQUENCE [LARGE SCALE GENOMIC DNA]</scope>
    <source>
        <strain evidence="2 3">JCM31066</strain>
    </source>
</reference>
<accession>A0A842HLX3</accession>
<keyword evidence="3" id="KW-1185">Reference proteome</keyword>
<comment type="caution">
    <text evidence="2">The sequence shown here is derived from an EMBL/GenBank/DDBJ whole genome shotgun (WGS) entry which is preliminary data.</text>
</comment>
<dbReference type="Gene3D" id="3.40.50.150">
    <property type="entry name" value="Vaccinia Virus protein VP39"/>
    <property type="match status" value="1"/>
</dbReference>
<dbReference type="InterPro" id="IPR029063">
    <property type="entry name" value="SAM-dependent_MTases_sf"/>
</dbReference>
<keyword evidence="2" id="KW-0808">Transferase</keyword>
<dbReference type="CDD" id="cd02440">
    <property type="entry name" value="AdoMet_MTases"/>
    <property type="match status" value="1"/>
</dbReference>
<protein>
    <submittedName>
        <fullName evidence="2">Methyltransferase domain-containing protein</fullName>
    </submittedName>
</protein>
<name>A0A842HLX3_9BACT</name>
<organism evidence="2 3">
    <name type="scientific">Ruficoccus amylovorans</name>
    <dbReference type="NCBI Taxonomy" id="1804625"/>
    <lineage>
        <taxon>Bacteria</taxon>
        <taxon>Pseudomonadati</taxon>
        <taxon>Verrucomicrobiota</taxon>
        <taxon>Opitutia</taxon>
        <taxon>Puniceicoccales</taxon>
        <taxon>Cerasicoccaceae</taxon>
        <taxon>Ruficoccus</taxon>
    </lineage>
</organism>
<dbReference type="Proteomes" id="UP000546464">
    <property type="component" value="Unassembled WGS sequence"/>
</dbReference>
<dbReference type="InterPro" id="IPR013217">
    <property type="entry name" value="Methyltransf_12"/>
</dbReference>
<evidence type="ECO:0000259" key="1">
    <source>
        <dbReference type="Pfam" id="PF08242"/>
    </source>
</evidence>
<dbReference type="GO" id="GO:0032259">
    <property type="term" value="P:methylation"/>
    <property type="evidence" value="ECO:0007669"/>
    <property type="project" value="UniProtKB-KW"/>
</dbReference>
<dbReference type="AlphaFoldDB" id="A0A842HLX3"/>
<dbReference type="Pfam" id="PF08242">
    <property type="entry name" value="Methyltransf_12"/>
    <property type="match status" value="1"/>
</dbReference>
<dbReference type="PANTHER" id="PTHR43861:SF1">
    <property type="entry name" value="TRANS-ACONITATE 2-METHYLTRANSFERASE"/>
    <property type="match status" value="1"/>
</dbReference>
<dbReference type="PANTHER" id="PTHR43861">
    <property type="entry name" value="TRANS-ACONITATE 2-METHYLTRANSFERASE-RELATED"/>
    <property type="match status" value="1"/>
</dbReference>
<sequence>MSTPLDKKSTNAQIKERFDNDVERFSNLETGQQAVIDAPLMLDLISDLAPKIVPGARTLLDIGCGAGNNTIKILRSRPGLDCDLLDLSDRMLERAAERVRAEESGEVRTFCGDLRELDLPAGHYDLIVAAAVLHHLRDDEDWLRAFQKIYDLLAPGGALFVSDIFFHDDPQVHAAMWARYGDYLRSLGGEEYRQKVFDYIEAEDSPRGMTFQIELLRRVGFAQVDVLHKNSCFGAYVAIKPKAD</sequence>
<dbReference type="SUPFAM" id="SSF53335">
    <property type="entry name" value="S-adenosyl-L-methionine-dependent methyltransferases"/>
    <property type="match status" value="1"/>
</dbReference>
<dbReference type="GO" id="GO:0008168">
    <property type="term" value="F:methyltransferase activity"/>
    <property type="evidence" value="ECO:0007669"/>
    <property type="project" value="UniProtKB-KW"/>
</dbReference>
<proteinExistence type="predicted"/>
<evidence type="ECO:0000313" key="3">
    <source>
        <dbReference type="Proteomes" id="UP000546464"/>
    </source>
</evidence>